<feature type="domain" description="LysM" evidence="3">
    <location>
        <begin position="150"/>
        <end position="192"/>
    </location>
</feature>
<feature type="compositionally biased region" description="Pro residues" evidence="1">
    <location>
        <begin position="95"/>
        <end position="104"/>
    </location>
</feature>
<dbReference type="Pfam" id="PF01476">
    <property type="entry name" value="LysM"/>
    <property type="match status" value="1"/>
</dbReference>
<feature type="chain" id="PRO_5037426092" evidence="2">
    <location>
        <begin position="22"/>
        <end position="329"/>
    </location>
</feature>
<feature type="compositionally biased region" description="Low complexity" evidence="1">
    <location>
        <begin position="105"/>
        <end position="129"/>
    </location>
</feature>
<dbReference type="AlphaFoldDB" id="A0A926NLX2"/>
<dbReference type="PROSITE" id="PS51782">
    <property type="entry name" value="LYSM"/>
    <property type="match status" value="1"/>
</dbReference>
<evidence type="ECO:0000313" key="5">
    <source>
        <dbReference type="Proteomes" id="UP000619078"/>
    </source>
</evidence>
<dbReference type="PANTHER" id="PTHR33734:SF22">
    <property type="entry name" value="MEMBRANE-BOUND LYTIC MUREIN TRANSGLYCOSYLASE D"/>
    <property type="match status" value="1"/>
</dbReference>
<comment type="caution">
    <text evidence="4">The sequence shown here is derived from an EMBL/GenBank/DDBJ whole genome shotgun (WGS) entry which is preliminary data.</text>
</comment>
<dbReference type="SUPFAM" id="SSF54106">
    <property type="entry name" value="LysM domain"/>
    <property type="match status" value="1"/>
</dbReference>
<dbReference type="InterPro" id="IPR018392">
    <property type="entry name" value="LysM"/>
</dbReference>
<keyword evidence="5" id="KW-1185">Reference proteome</keyword>
<evidence type="ECO:0000259" key="3">
    <source>
        <dbReference type="PROSITE" id="PS51782"/>
    </source>
</evidence>
<evidence type="ECO:0000256" key="2">
    <source>
        <dbReference type="SAM" id="SignalP"/>
    </source>
</evidence>
<dbReference type="InterPro" id="IPR036779">
    <property type="entry name" value="LysM_dom_sf"/>
</dbReference>
<accession>A0A926NLX2</accession>
<dbReference type="Proteomes" id="UP000619078">
    <property type="component" value="Unassembled WGS sequence"/>
</dbReference>
<dbReference type="Gene3D" id="2.40.40.10">
    <property type="entry name" value="RlpA-like domain"/>
    <property type="match status" value="1"/>
</dbReference>
<dbReference type="SMART" id="SM00257">
    <property type="entry name" value="LysM"/>
    <property type="match status" value="2"/>
</dbReference>
<evidence type="ECO:0000256" key="1">
    <source>
        <dbReference type="SAM" id="MobiDB-lite"/>
    </source>
</evidence>
<feature type="region of interest" description="Disordered" evidence="1">
    <location>
        <begin position="90"/>
        <end position="129"/>
    </location>
</feature>
<reference evidence="4" key="1">
    <citation type="submission" date="2020-09" db="EMBL/GenBank/DDBJ databases">
        <title>Novel species of Mucilaginibacter isolated from a glacier on the Tibetan Plateau.</title>
        <authorList>
            <person name="Liu Q."/>
            <person name="Xin Y.-H."/>
        </authorList>
    </citation>
    <scope>NUCLEOTIDE SEQUENCE</scope>
    <source>
        <strain evidence="4">ZB1P21</strain>
    </source>
</reference>
<protein>
    <submittedName>
        <fullName evidence="4">LysM peptidoglycan-binding domain-containing protein</fullName>
    </submittedName>
</protein>
<evidence type="ECO:0000313" key="4">
    <source>
        <dbReference type="EMBL" id="MBD1391623.1"/>
    </source>
</evidence>
<dbReference type="PANTHER" id="PTHR33734">
    <property type="entry name" value="LYSM DOMAIN-CONTAINING GPI-ANCHORED PROTEIN 2"/>
    <property type="match status" value="1"/>
</dbReference>
<feature type="signal peptide" evidence="2">
    <location>
        <begin position="1"/>
        <end position="21"/>
    </location>
</feature>
<dbReference type="RefSeq" id="WP_191159740.1">
    <property type="nucleotide sequence ID" value="NZ_JACWMX010000001.1"/>
</dbReference>
<gene>
    <name evidence="4" type="ORF">IDJ76_00805</name>
</gene>
<dbReference type="InterPro" id="IPR036908">
    <property type="entry name" value="RlpA-like_sf"/>
</dbReference>
<sequence>MKFKILLLSTILLALSSSIYANVVVDSIGVENLNGKKVILHKLDPKDNYYSIGRKYGVSPKVIIDFNKGAKMAIGAIIKVPTERSIVENTTNPAQVPPTKPATPPVQQAPVPTKPVAQQPVTVTPPAQKPVEQKTAQEVANSNAGGITVQQYKVSQGETLYSIAKRFGTTVEDITTINKLTSTIVPGQVLQVRSGVPAPTPTTPVAAIDSTMVKRDSTYVSPDSLGRHIPVSKYGLFEKNEKGVATWIDDTSLDPNKTLVLHRTAPIGTVMRITNPMNNKTTFAKVVGRFADNQSNKDAIIVVTKNVAQALGALDKRFHVNISYGTPNE</sequence>
<keyword evidence="2" id="KW-0732">Signal</keyword>
<dbReference type="Gene3D" id="3.10.350.10">
    <property type="entry name" value="LysM domain"/>
    <property type="match status" value="1"/>
</dbReference>
<organism evidence="4 5">
    <name type="scientific">Mucilaginibacter glaciei</name>
    <dbReference type="NCBI Taxonomy" id="2772109"/>
    <lineage>
        <taxon>Bacteria</taxon>
        <taxon>Pseudomonadati</taxon>
        <taxon>Bacteroidota</taxon>
        <taxon>Sphingobacteriia</taxon>
        <taxon>Sphingobacteriales</taxon>
        <taxon>Sphingobacteriaceae</taxon>
        <taxon>Mucilaginibacter</taxon>
    </lineage>
</organism>
<name>A0A926NLX2_9SPHI</name>
<dbReference type="CDD" id="cd00118">
    <property type="entry name" value="LysM"/>
    <property type="match status" value="1"/>
</dbReference>
<proteinExistence type="predicted"/>
<dbReference type="EMBL" id="JACWMX010000001">
    <property type="protein sequence ID" value="MBD1391623.1"/>
    <property type="molecule type" value="Genomic_DNA"/>
</dbReference>